<gene>
    <name evidence="3" type="ORF">FW778_05800</name>
</gene>
<name>A0A5J5INN6_9BACT</name>
<keyword evidence="1" id="KW-0472">Membrane</keyword>
<evidence type="ECO:0000256" key="2">
    <source>
        <dbReference type="SAM" id="SignalP"/>
    </source>
</evidence>
<organism evidence="3 4">
    <name type="scientific">Ginsengibacter hankyongi</name>
    <dbReference type="NCBI Taxonomy" id="2607284"/>
    <lineage>
        <taxon>Bacteria</taxon>
        <taxon>Pseudomonadati</taxon>
        <taxon>Bacteroidota</taxon>
        <taxon>Chitinophagia</taxon>
        <taxon>Chitinophagales</taxon>
        <taxon>Chitinophagaceae</taxon>
        <taxon>Ginsengibacter</taxon>
    </lineage>
</organism>
<keyword evidence="1" id="KW-0812">Transmembrane</keyword>
<feature type="chain" id="PRO_5023828877" evidence="2">
    <location>
        <begin position="34"/>
        <end position="78"/>
    </location>
</feature>
<feature type="signal peptide" evidence="2">
    <location>
        <begin position="1"/>
        <end position="33"/>
    </location>
</feature>
<sequence>MIKPHLFKRLSLSVIFSFLACLLFAQSSTGSTAKDMDTMMRSHDKIYVVMAVCIIILTVLFLYLIRIDIKVSKKEKIL</sequence>
<accession>A0A5J5INN6</accession>
<reference evidence="3 4" key="1">
    <citation type="submission" date="2019-09" db="EMBL/GenBank/DDBJ databases">
        <title>Draft genome sequence of Ginsengibacter sp. BR5-29.</title>
        <authorList>
            <person name="Im W.-T."/>
        </authorList>
    </citation>
    <scope>NUCLEOTIDE SEQUENCE [LARGE SCALE GENOMIC DNA]</scope>
    <source>
        <strain evidence="3 4">BR5-29</strain>
    </source>
</reference>
<dbReference type="RefSeq" id="WP_150413654.1">
    <property type="nucleotide sequence ID" value="NZ_VYQF01000001.1"/>
</dbReference>
<evidence type="ECO:0000313" key="4">
    <source>
        <dbReference type="Proteomes" id="UP000326903"/>
    </source>
</evidence>
<comment type="caution">
    <text evidence="3">The sequence shown here is derived from an EMBL/GenBank/DDBJ whole genome shotgun (WGS) entry which is preliminary data.</text>
</comment>
<dbReference type="Pfam" id="PF20077">
    <property type="entry name" value="CcmD_alt"/>
    <property type="match status" value="1"/>
</dbReference>
<proteinExistence type="predicted"/>
<dbReference type="Proteomes" id="UP000326903">
    <property type="component" value="Unassembled WGS sequence"/>
</dbReference>
<evidence type="ECO:0000256" key="1">
    <source>
        <dbReference type="SAM" id="Phobius"/>
    </source>
</evidence>
<dbReference type="AlphaFoldDB" id="A0A5J5INN6"/>
<keyword evidence="4" id="KW-1185">Reference proteome</keyword>
<dbReference type="EMBL" id="VYQF01000001">
    <property type="protein sequence ID" value="KAA9041534.1"/>
    <property type="molecule type" value="Genomic_DNA"/>
</dbReference>
<protein>
    <submittedName>
        <fullName evidence="3">CcmD family protein</fullName>
    </submittedName>
</protein>
<feature type="transmembrane region" description="Helical" evidence="1">
    <location>
        <begin position="46"/>
        <end position="65"/>
    </location>
</feature>
<dbReference type="PROSITE" id="PS51257">
    <property type="entry name" value="PROKAR_LIPOPROTEIN"/>
    <property type="match status" value="1"/>
</dbReference>
<keyword evidence="1" id="KW-1133">Transmembrane helix</keyword>
<evidence type="ECO:0000313" key="3">
    <source>
        <dbReference type="EMBL" id="KAA9041534.1"/>
    </source>
</evidence>
<keyword evidence="2" id="KW-0732">Signal</keyword>